<dbReference type="EMBL" id="LN483211">
    <property type="protein sequence ID" value="CDZ97538.1"/>
    <property type="molecule type" value="Genomic_DNA"/>
</dbReference>
<feature type="region of interest" description="Disordered" evidence="1">
    <location>
        <begin position="104"/>
        <end position="132"/>
    </location>
</feature>
<feature type="region of interest" description="Disordered" evidence="1">
    <location>
        <begin position="372"/>
        <end position="394"/>
    </location>
</feature>
<evidence type="ECO:0000256" key="1">
    <source>
        <dbReference type="SAM" id="MobiDB-lite"/>
    </source>
</evidence>
<reference evidence="2" key="1">
    <citation type="submission" date="2014-08" db="EMBL/GenBank/DDBJ databases">
        <authorList>
            <person name="Sharma Rahul"/>
            <person name="Thines Marco"/>
        </authorList>
    </citation>
    <scope>NUCLEOTIDE SEQUENCE</scope>
</reference>
<feature type="region of interest" description="Disordered" evidence="1">
    <location>
        <begin position="18"/>
        <end position="42"/>
    </location>
</feature>
<organism evidence="2">
    <name type="scientific">Phaffia rhodozyma</name>
    <name type="common">Yeast</name>
    <name type="synonym">Xanthophyllomyces dendrorhous</name>
    <dbReference type="NCBI Taxonomy" id="264483"/>
    <lineage>
        <taxon>Eukaryota</taxon>
        <taxon>Fungi</taxon>
        <taxon>Dikarya</taxon>
        <taxon>Basidiomycota</taxon>
        <taxon>Agaricomycotina</taxon>
        <taxon>Tremellomycetes</taxon>
        <taxon>Cystofilobasidiales</taxon>
        <taxon>Mrakiaceae</taxon>
        <taxon>Phaffia</taxon>
    </lineage>
</organism>
<feature type="region of interest" description="Disordered" evidence="1">
    <location>
        <begin position="205"/>
        <end position="246"/>
    </location>
</feature>
<protein>
    <submittedName>
        <fullName evidence="2">Uncharacterized protein</fullName>
    </submittedName>
</protein>
<proteinExistence type="predicted"/>
<feature type="compositionally biased region" description="Basic and acidic residues" evidence="1">
    <location>
        <begin position="211"/>
        <end position="224"/>
    </location>
</feature>
<dbReference type="AlphaFoldDB" id="A0A0F7SIH5"/>
<feature type="compositionally biased region" description="Basic residues" evidence="1">
    <location>
        <begin position="108"/>
        <end position="121"/>
    </location>
</feature>
<name>A0A0F7SIH5_PHARH</name>
<accession>A0A0F7SIH5</accession>
<evidence type="ECO:0000313" key="2">
    <source>
        <dbReference type="EMBL" id="CDZ97538.1"/>
    </source>
</evidence>
<sequence length="473" mass="52780">MSPEGFLVTKRWRKRQPTLSLPAHAASLHSTPTQHRSTSSSLLARSLSPSCQVQTGTAADPSDSIPCRKESGSCLLTLDVSCQLSIPFAGHTLQPTTVHDFLESLHSTPKKPKKGKKRKEHMPRQNGSQHVSTLPPLIFEDGICTPVLKFRPRPHPPSIRFKARHRPALSAPIAAIPTSSSEDKLSFDLSNFKQLSSWKEKIDVKSSSIQESRKKELQLPDCQKKPKGTSRPSNKRRATIQKPTSKTLKQLELMGSDDRFPPYEPKSDPQQWLSHSSNIDHIKVKPVSAFTTIHQATRFLSPLAELPVECSPVESEPITSSPPRLDPPTRLVSVADSITVNQDLRILNLRNISMDENEVELRTPVQSSLRPRRLDLQELSTRPSIDPPDGWEKEPDRQLRLLSSTPHCASASNTVTFPRLYSRPRKRPSFSAEEILERLLPVASQVSNSSWLEKETAAHVFAGPRAFYGTGLH</sequence>
<feature type="compositionally biased region" description="Basic residues" evidence="1">
    <location>
        <begin position="225"/>
        <end position="239"/>
    </location>
</feature>